<evidence type="ECO:0000313" key="9">
    <source>
        <dbReference type="EMBL" id="MEI2455448.1"/>
    </source>
</evidence>
<reference evidence="9 10" key="1">
    <citation type="submission" date="2024-02" db="EMBL/GenBank/DDBJ databases">
        <title>Lysobacter Genome Sequencing and Mining.</title>
        <authorList>
            <person name="Bierman J."/>
            <person name="Walker M.C."/>
        </authorList>
    </citation>
    <scope>NUCLEOTIDE SEQUENCE [LARGE SCALE GENOMIC DNA]</scope>
    <source>
        <strain evidence="9 10">PB6250</strain>
    </source>
</reference>
<dbReference type="NCBIfam" id="NF008909">
    <property type="entry name" value="PRK12273.1"/>
    <property type="match status" value="1"/>
</dbReference>
<comment type="function">
    <text evidence="5">Involved in the TCA cycle. Catalyzes the stereospecific interconversion of fumarate to L-malate.</text>
</comment>
<comment type="subunit">
    <text evidence="5">Homotetramer.</text>
</comment>
<dbReference type="InterPro" id="IPR018951">
    <property type="entry name" value="Fumarase_C_C"/>
</dbReference>
<feature type="active site" description="Proton donor/acceptor" evidence="5">
    <location>
        <position position="226"/>
    </location>
</feature>
<dbReference type="Proteomes" id="UP001387215">
    <property type="component" value="Unassembled WGS sequence"/>
</dbReference>
<dbReference type="GO" id="GO:0004333">
    <property type="term" value="F:fumarate hydratase activity"/>
    <property type="evidence" value="ECO:0007669"/>
    <property type="project" value="UniProtKB-EC"/>
</dbReference>
<evidence type="ECO:0000256" key="1">
    <source>
        <dbReference type="ARBA" id="ARBA00009084"/>
    </source>
</evidence>
<keyword evidence="10" id="KW-1185">Reference proteome</keyword>
<evidence type="ECO:0000256" key="5">
    <source>
        <dbReference type="HAMAP-Rule" id="MF_00743"/>
    </source>
</evidence>
<evidence type="ECO:0000259" key="8">
    <source>
        <dbReference type="Pfam" id="PF10415"/>
    </source>
</evidence>
<dbReference type="CDD" id="cd01362">
    <property type="entry name" value="Fumarase_classII"/>
    <property type="match status" value="1"/>
</dbReference>
<comment type="pathway">
    <text evidence="5">Carbohydrate metabolism; tricarboxylic acid cycle; (S)-malate from fumarate: step 1/1.</text>
</comment>
<dbReference type="PANTHER" id="PTHR11444:SF22">
    <property type="entry name" value="FUMARATE HYDRATASE CLASS II"/>
    <property type="match status" value="1"/>
</dbReference>
<dbReference type="Gene3D" id="1.10.40.30">
    <property type="entry name" value="Fumarase/aspartase (C-terminal domain)"/>
    <property type="match status" value="1"/>
</dbReference>
<feature type="binding site" evidence="5">
    <location>
        <begin position="177"/>
        <end position="179"/>
    </location>
    <ligand>
        <name>substrate</name>
    </ligand>
</feature>
<keyword evidence="2 5" id="KW-0963">Cytoplasm</keyword>
<dbReference type="RefSeq" id="WP_336131903.1">
    <property type="nucleotide sequence ID" value="NZ_JBANDL010000002.1"/>
</dbReference>
<dbReference type="InterPro" id="IPR024083">
    <property type="entry name" value="Fumarase/histidase_N"/>
</dbReference>
<organism evidence="9 10">
    <name type="scientific">Lysobacter firmicutimachus</name>
    <dbReference type="NCBI Taxonomy" id="1792846"/>
    <lineage>
        <taxon>Bacteria</taxon>
        <taxon>Pseudomonadati</taxon>
        <taxon>Pseudomonadota</taxon>
        <taxon>Gammaproteobacteria</taxon>
        <taxon>Lysobacterales</taxon>
        <taxon>Lysobacteraceae</taxon>
        <taxon>Lysobacter</taxon>
    </lineage>
</organism>
<comment type="subcellular location">
    <subcellularLocation>
        <location evidence="5">Cytoplasm</location>
    </subcellularLocation>
</comment>
<dbReference type="PRINTS" id="PR00145">
    <property type="entry name" value="ARGSUCLYASE"/>
</dbReference>
<feature type="site" description="Important for catalytic activity" evidence="5">
    <location>
        <position position="369"/>
    </location>
</feature>
<dbReference type="Gene3D" id="1.20.200.10">
    <property type="entry name" value="Fumarase/aspartase (Central domain)"/>
    <property type="match status" value="1"/>
</dbReference>
<dbReference type="SUPFAM" id="SSF48557">
    <property type="entry name" value="L-aspartase-like"/>
    <property type="match status" value="1"/>
</dbReference>
<comment type="caution">
    <text evidence="9">The sequence shown here is derived from an EMBL/GenBank/DDBJ whole genome shotgun (WGS) entry which is preliminary data.</text>
</comment>
<comment type="similarity">
    <text evidence="1 5">Belongs to the class-II fumarase/aspartase family. Fumarase subfamily.</text>
</comment>
<gene>
    <name evidence="5" type="primary">fumC</name>
    <name evidence="9" type="ORF">V2J18_12225</name>
</gene>
<feature type="binding site" evidence="5">
    <location>
        <begin position="142"/>
        <end position="144"/>
    </location>
    <ligand>
        <name>substrate</name>
    </ligand>
</feature>
<dbReference type="PRINTS" id="PR00149">
    <property type="entry name" value="FUMRATELYASE"/>
</dbReference>
<dbReference type="InterPro" id="IPR020557">
    <property type="entry name" value="Fumarate_lyase_CS"/>
</dbReference>
<feature type="binding site" evidence="5">
    <location>
        <position position="357"/>
    </location>
    <ligand>
        <name>substrate</name>
    </ligand>
</feature>
<sequence>MASKRKISAAGAAGKRGGDKASGNDRTGGKKAGGGKRPDAKQQAGAGFRTEHDSMGELSVPAQALWGAQTQRAVQNFPISGVPMPREFIRALALVKGAAAEVNGGFGLLGKAQAAAIRAAAAEVAAGEHDAHFPIDVFQTGSGTSSNMNANEVIATLASRDGRHAIHPNDHVNLGQSSNDVIPTAIRVSAQLAIVEFLLPALAHLRKTIQGRARELAKVVKTGRTHLMDAMPLTFGQEFGAWAAQLDSAQQRIEDSLKRLRRLPIGGTAIGTGINADPRFGKAVAKALSAATGARFESAADKFEGLASQDDAVELSGQLSALAVALSKIANDLRWMNSGPLAGLGEIELPALQPGSSIMPGKVNPVIPEALAMVCAQVMGHHAAITVAGQSGNFQLNVMLPLIAYDLLDSIRLLGNAMRLLADNAVAGLKVRGDRVREALDRNPILVTALNPIIGYEKAAAIAKRAYKEGRPVLEVALEDSGLSEKQLRRLLDPAALTRGGIQAGGGGAGG</sequence>
<name>A0ABU8D356_9GAMM</name>
<evidence type="ECO:0000256" key="3">
    <source>
        <dbReference type="ARBA" id="ARBA00022532"/>
    </source>
</evidence>
<dbReference type="EMBL" id="JBANDL010000002">
    <property type="protein sequence ID" value="MEI2455448.1"/>
    <property type="molecule type" value="Genomic_DNA"/>
</dbReference>
<evidence type="ECO:0000256" key="6">
    <source>
        <dbReference type="SAM" id="MobiDB-lite"/>
    </source>
</evidence>
<keyword evidence="3 5" id="KW-0816">Tricarboxylic acid cycle</keyword>
<proteinExistence type="inferred from homology"/>
<dbReference type="Pfam" id="PF10415">
    <property type="entry name" value="FumaraseC_C"/>
    <property type="match status" value="1"/>
</dbReference>
<dbReference type="PANTHER" id="PTHR11444">
    <property type="entry name" value="ASPARTATEAMMONIA/ARGININOSUCCINATE/ADENYLOSUCCINATE LYASE"/>
    <property type="match status" value="1"/>
</dbReference>
<feature type="binding site" evidence="5">
    <location>
        <begin position="362"/>
        <end position="364"/>
    </location>
    <ligand>
        <name>substrate</name>
    </ligand>
</feature>
<evidence type="ECO:0000256" key="4">
    <source>
        <dbReference type="ARBA" id="ARBA00023239"/>
    </source>
</evidence>
<feature type="active site" evidence="5">
    <location>
        <position position="356"/>
    </location>
</feature>
<evidence type="ECO:0000259" key="7">
    <source>
        <dbReference type="Pfam" id="PF00206"/>
    </source>
</evidence>
<comment type="catalytic activity">
    <reaction evidence="5">
        <text>(S)-malate = fumarate + H2O</text>
        <dbReference type="Rhea" id="RHEA:12460"/>
        <dbReference type="ChEBI" id="CHEBI:15377"/>
        <dbReference type="ChEBI" id="CHEBI:15589"/>
        <dbReference type="ChEBI" id="CHEBI:29806"/>
        <dbReference type="EC" id="4.2.1.2"/>
    </reaction>
</comment>
<dbReference type="InterPro" id="IPR005677">
    <property type="entry name" value="Fum_hydII"/>
</dbReference>
<evidence type="ECO:0000313" key="10">
    <source>
        <dbReference type="Proteomes" id="UP001387215"/>
    </source>
</evidence>
<dbReference type="InterPro" id="IPR022761">
    <property type="entry name" value="Fumarate_lyase_N"/>
</dbReference>
<dbReference type="PROSITE" id="PS00163">
    <property type="entry name" value="FUMARATE_LYASES"/>
    <property type="match status" value="1"/>
</dbReference>
<dbReference type="HAMAP" id="MF_00743">
    <property type="entry name" value="FumaraseC"/>
    <property type="match status" value="1"/>
</dbReference>
<feature type="domain" description="Fumarate lyase N-terminal" evidence="7">
    <location>
        <begin position="56"/>
        <end position="380"/>
    </location>
</feature>
<feature type="binding site" description="in site B" evidence="5">
    <location>
        <begin position="167"/>
        <end position="170"/>
    </location>
    <ligand>
        <name>substrate</name>
    </ligand>
</feature>
<accession>A0ABU8D356</accession>
<dbReference type="InterPro" id="IPR000362">
    <property type="entry name" value="Fumarate_lyase_fam"/>
</dbReference>
<dbReference type="Pfam" id="PF00206">
    <property type="entry name" value="Lyase_1"/>
    <property type="match status" value="1"/>
</dbReference>
<evidence type="ECO:0000256" key="2">
    <source>
        <dbReference type="ARBA" id="ARBA00022490"/>
    </source>
</evidence>
<feature type="region of interest" description="Disordered" evidence="6">
    <location>
        <begin position="1"/>
        <end position="48"/>
    </location>
</feature>
<dbReference type="InterPro" id="IPR008948">
    <property type="entry name" value="L-Aspartase-like"/>
</dbReference>
<feature type="binding site" evidence="5">
    <location>
        <position position="225"/>
    </location>
    <ligand>
        <name>substrate</name>
    </ligand>
</feature>
<dbReference type="Gene3D" id="1.10.275.10">
    <property type="entry name" value="Fumarase/aspartase (N-terminal domain)"/>
    <property type="match status" value="1"/>
</dbReference>
<feature type="domain" description="Fumarase C C-terminal" evidence="8">
    <location>
        <begin position="446"/>
        <end position="499"/>
    </location>
</feature>
<dbReference type="EC" id="4.2.1.2" evidence="5"/>
<comment type="miscellaneous">
    <text evidence="5">There are 2 substrate-binding sites: the catalytic A site, and the non-catalytic B site that may play a role in the transfer of substrate or product between the active site and the solvent. Alternatively, the B site may bind allosteric effectors.</text>
</comment>
<keyword evidence="4 5" id="KW-0456">Lyase</keyword>
<protein>
    <recommendedName>
        <fullName evidence="5">Fumarate hydratase class II</fullName>
        <shortName evidence="5">Fumarase C</shortName>
        <ecNumber evidence="5">4.2.1.2</ecNumber>
    </recommendedName>
    <alternativeName>
        <fullName evidence="5">Aerobic fumarase</fullName>
    </alternativeName>
    <alternativeName>
        <fullName evidence="5">Iron-independent fumarase</fullName>
    </alternativeName>
</protein>